<dbReference type="GO" id="GO:0005507">
    <property type="term" value="F:copper ion binding"/>
    <property type="evidence" value="ECO:0007669"/>
    <property type="project" value="InterPro"/>
</dbReference>
<dbReference type="Pfam" id="PF00127">
    <property type="entry name" value="Copper-bind"/>
    <property type="match status" value="1"/>
</dbReference>
<evidence type="ECO:0000313" key="7">
    <source>
        <dbReference type="EMBL" id="QDZ09678.1"/>
    </source>
</evidence>
<dbReference type="PANTHER" id="PTHR36507">
    <property type="entry name" value="BLL1555 PROTEIN"/>
    <property type="match status" value="1"/>
</dbReference>
<keyword evidence="8" id="KW-1185">Reference proteome</keyword>
<protein>
    <recommendedName>
        <fullName evidence="6">Blue (type 1) copper domain-containing protein</fullName>
    </recommendedName>
</protein>
<dbReference type="Gene3D" id="2.60.40.420">
    <property type="entry name" value="Cupredoxins - blue copper proteins"/>
    <property type="match status" value="1"/>
</dbReference>
<evidence type="ECO:0000256" key="1">
    <source>
        <dbReference type="ARBA" id="ARBA00022448"/>
    </source>
</evidence>
<evidence type="ECO:0000259" key="6">
    <source>
        <dbReference type="Pfam" id="PF00127"/>
    </source>
</evidence>
<dbReference type="InterPro" id="IPR002387">
    <property type="entry name" value="Plastocyanin"/>
</dbReference>
<organism evidence="7 8">
    <name type="scientific">Devosia ginsengisoli</name>
    <dbReference type="NCBI Taxonomy" id="400770"/>
    <lineage>
        <taxon>Bacteria</taxon>
        <taxon>Pseudomonadati</taxon>
        <taxon>Pseudomonadota</taxon>
        <taxon>Alphaproteobacteria</taxon>
        <taxon>Hyphomicrobiales</taxon>
        <taxon>Devosiaceae</taxon>
        <taxon>Devosia</taxon>
    </lineage>
</organism>
<feature type="binding site" evidence="5">
    <location>
        <position position="76"/>
    </location>
    <ligand>
        <name>Cu cation</name>
        <dbReference type="ChEBI" id="CHEBI:23378"/>
    </ligand>
</feature>
<dbReference type="PANTHER" id="PTHR36507:SF1">
    <property type="entry name" value="BLL1555 PROTEIN"/>
    <property type="match status" value="1"/>
</dbReference>
<dbReference type="EMBL" id="CP042304">
    <property type="protein sequence ID" value="QDZ09678.1"/>
    <property type="molecule type" value="Genomic_DNA"/>
</dbReference>
<feature type="binding site" evidence="5">
    <location>
        <position position="121"/>
    </location>
    <ligand>
        <name>Cu cation</name>
        <dbReference type="ChEBI" id="CHEBI:23378"/>
    </ligand>
</feature>
<dbReference type="InterPro" id="IPR000923">
    <property type="entry name" value="BlueCu_1"/>
</dbReference>
<dbReference type="KEGG" id="dea:FPZ08_02280"/>
<evidence type="ECO:0000256" key="4">
    <source>
        <dbReference type="ARBA" id="ARBA00023008"/>
    </source>
</evidence>
<reference evidence="7 8" key="1">
    <citation type="submission" date="2019-07" db="EMBL/GenBank/DDBJ databases">
        <title>Full genome sequence of Devosia sp. Gsoil 520.</title>
        <authorList>
            <person name="Im W.-T."/>
        </authorList>
    </citation>
    <scope>NUCLEOTIDE SEQUENCE [LARGE SCALE GENOMIC DNA]</scope>
    <source>
        <strain evidence="7 8">Gsoil 520</strain>
    </source>
</reference>
<keyword evidence="4 5" id="KW-0186">Copper</keyword>
<dbReference type="PRINTS" id="PR00157">
    <property type="entry name" value="PLASTOCYANIN"/>
</dbReference>
<keyword evidence="3" id="KW-0249">Electron transport</keyword>
<keyword evidence="1" id="KW-0813">Transport</keyword>
<accession>A0A5B8LN45</accession>
<gene>
    <name evidence="7" type="ORF">FPZ08_02280</name>
</gene>
<proteinExistence type="predicted"/>
<dbReference type="PROSITE" id="PS00196">
    <property type="entry name" value="COPPER_BLUE"/>
    <property type="match status" value="1"/>
</dbReference>
<dbReference type="GO" id="GO:0009055">
    <property type="term" value="F:electron transfer activity"/>
    <property type="evidence" value="ECO:0007669"/>
    <property type="project" value="InterPro"/>
</dbReference>
<evidence type="ECO:0000313" key="8">
    <source>
        <dbReference type="Proteomes" id="UP000315364"/>
    </source>
</evidence>
<feature type="domain" description="Blue (type 1) copper" evidence="6">
    <location>
        <begin position="41"/>
        <end position="132"/>
    </location>
</feature>
<dbReference type="InterPro" id="IPR052721">
    <property type="entry name" value="ET_Amicyanin"/>
</dbReference>
<name>A0A5B8LN45_9HYPH</name>
<feature type="binding site" evidence="5">
    <location>
        <position position="118"/>
    </location>
    <ligand>
        <name>Cu cation</name>
        <dbReference type="ChEBI" id="CHEBI:23378"/>
    </ligand>
</feature>
<comment type="cofactor">
    <cofactor evidence="5">
        <name>Cu(2+)</name>
        <dbReference type="ChEBI" id="CHEBI:29036"/>
    </cofactor>
    <text evidence="5">The crystal structure with reduced Cu(1+) has also been determined.</text>
</comment>
<sequence length="175" mass="18655">MLTRRNILQVGGVTLAAFAVRPLVALGADTIDLAMTGRPDGSDVWFDPIGIHIQPGQTIRWTNQDAGNAHTATAYHPSIFDRPQRIPDGAEPWDSDYLLPGETFSVTLIVPGVYDYYCLPHEHAGMVGRIVVGDAPAADYPATVTDAALTALPDVALANFPAIADILAGGTIRHE</sequence>
<evidence type="ECO:0000256" key="3">
    <source>
        <dbReference type="ARBA" id="ARBA00022982"/>
    </source>
</evidence>
<keyword evidence="2 5" id="KW-0479">Metal-binding</keyword>
<dbReference type="RefSeq" id="WP_146288487.1">
    <property type="nucleotide sequence ID" value="NZ_CP042304.1"/>
</dbReference>
<dbReference type="CDD" id="cd04220">
    <property type="entry name" value="Halocyanin"/>
    <property type="match status" value="1"/>
</dbReference>
<dbReference type="AlphaFoldDB" id="A0A5B8LN45"/>
<dbReference type="InterPro" id="IPR028871">
    <property type="entry name" value="BlueCu_1_BS"/>
</dbReference>
<evidence type="ECO:0000256" key="5">
    <source>
        <dbReference type="PIRSR" id="PIRSR602387-1"/>
    </source>
</evidence>
<dbReference type="InterPro" id="IPR008972">
    <property type="entry name" value="Cupredoxin"/>
</dbReference>
<dbReference type="OrthoDB" id="7510199at2"/>
<dbReference type="Proteomes" id="UP000315364">
    <property type="component" value="Chromosome"/>
</dbReference>
<feature type="binding site" evidence="5">
    <location>
        <position position="126"/>
    </location>
    <ligand>
        <name>Cu cation</name>
        <dbReference type="ChEBI" id="CHEBI:23378"/>
    </ligand>
</feature>
<evidence type="ECO:0000256" key="2">
    <source>
        <dbReference type="ARBA" id="ARBA00022723"/>
    </source>
</evidence>
<dbReference type="SUPFAM" id="SSF49503">
    <property type="entry name" value="Cupredoxins"/>
    <property type="match status" value="1"/>
</dbReference>